<dbReference type="AlphaFoldDB" id="A0A445CB85"/>
<accession>A0A445CB85</accession>
<comment type="caution">
    <text evidence="1">The sequence shown here is derived from an EMBL/GenBank/DDBJ whole genome shotgun (WGS) entry which is preliminary data.</text>
</comment>
<protein>
    <submittedName>
        <fullName evidence="1">Uncharacterized protein</fullName>
    </submittedName>
</protein>
<keyword evidence="2" id="KW-1185">Reference proteome</keyword>
<dbReference type="EMBL" id="SDMP01000007">
    <property type="protein sequence ID" value="RYR48113.1"/>
    <property type="molecule type" value="Genomic_DNA"/>
</dbReference>
<sequence length="201" mass="20757">MTPASSPVRRRAAARTTTRGRRCRLPFMHAFAATVECVAGKGSPSCRSTLPWSVSPPFMHAPATADLPSRRRSVVHELPVVLLRLLHLLLCGGGGVGVGVGGGVSVGVGAGAGGGGKGASSDEGLPTNTYLKHHSLPQRTVRLCLSPWISLSASNANDNAGLASLPSSSYGTLMHTSTMKILASSVQRSIPGFLDYPTTSD</sequence>
<dbReference type="Proteomes" id="UP000289738">
    <property type="component" value="Chromosome A07"/>
</dbReference>
<proteinExistence type="predicted"/>
<evidence type="ECO:0000313" key="2">
    <source>
        <dbReference type="Proteomes" id="UP000289738"/>
    </source>
</evidence>
<reference evidence="1 2" key="1">
    <citation type="submission" date="2019-01" db="EMBL/GenBank/DDBJ databases">
        <title>Sequencing of cultivated peanut Arachis hypogaea provides insights into genome evolution and oil improvement.</title>
        <authorList>
            <person name="Chen X."/>
        </authorList>
    </citation>
    <scope>NUCLEOTIDE SEQUENCE [LARGE SCALE GENOMIC DNA]</scope>
    <source>
        <strain evidence="2">cv. Fuhuasheng</strain>
        <tissue evidence="1">Leaves</tissue>
    </source>
</reference>
<organism evidence="1 2">
    <name type="scientific">Arachis hypogaea</name>
    <name type="common">Peanut</name>
    <dbReference type="NCBI Taxonomy" id="3818"/>
    <lineage>
        <taxon>Eukaryota</taxon>
        <taxon>Viridiplantae</taxon>
        <taxon>Streptophyta</taxon>
        <taxon>Embryophyta</taxon>
        <taxon>Tracheophyta</taxon>
        <taxon>Spermatophyta</taxon>
        <taxon>Magnoliopsida</taxon>
        <taxon>eudicotyledons</taxon>
        <taxon>Gunneridae</taxon>
        <taxon>Pentapetalae</taxon>
        <taxon>rosids</taxon>
        <taxon>fabids</taxon>
        <taxon>Fabales</taxon>
        <taxon>Fabaceae</taxon>
        <taxon>Papilionoideae</taxon>
        <taxon>50 kb inversion clade</taxon>
        <taxon>dalbergioids sensu lato</taxon>
        <taxon>Dalbergieae</taxon>
        <taxon>Pterocarpus clade</taxon>
        <taxon>Arachis</taxon>
    </lineage>
</organism>
<name>A0A445CB85_ARAHY</name>
<gene>
    <name evidence="1" type="ORF">Ahy_A07g034113</name>
</gene>
<evidence type="ECO:0000313" key="1">
    <source>
        <dbReference type="EMBL" id="RYR48113.1"/>
    </source>
</evidence>